<protein>
    <recommendedName>
        <fullName evidence="14">Tripeptidyl-peptidase II</fullName>
    </recommendedName>
</protein>
<dbReference type="Pfam" id="PF21316">
    <property type="entry name" value="TPPII_GBD"/>
    <property type="match status" value="1"/>
</dbReference>
<keyword evidence="3 6" id="KW-0645">Protease</keyword>
<evidence type="ECO:0000256" key="2">
    <source>
        <dbReference type="ARBA" id="ARBA00022438"/>
    </source>
</evidence>
<dbReference type="EMBL" id="JANBTW010000007">
    <property type="protein sequence ID" value="KAJ2680122.1"/>
    <property type="molecule type" value="Genomic_DNA"/>
</dbReference>
<feature type="active site" description="Charge relay system" evidence="6">
    <location>
        <position position="466"/>
    </location>
</feature>
<evidence type="ECO:0000256" key="5">
    <source>
        <dbReference type="ARBA" id="ARBA00022825"/>
    </source>
</evidence>
<dbReference type="GO" id="GO:0004252">
    <property type="term" value="F:serine-type endopeptidase activity"/>
    <property type="evidence" value="ECO:0007669"/>
    <property type="project" value="UniProtKB-UniRule"/>
</dbReference>
<feature type="domain" description="Tripeptidyl peptidase II second Ig-like" evidence="9">
    <location>
        <begin position="842"/>
        <end position="1021"/>
    </location>
</feature>
<dbReference type="Gene3D" id="1.25.40.710">
    <property type="match status" value="1"/>
</dbReference>
<dbReference type="Gene3D" id="3.40.50.200">
    <property type="entry name" value="Peptidase S8/S53 domain"/>
    <property type="match status" value="2"/>
</dbReference>
<dbReference type="InterPro" id="IPR046939">
    <property type="entry name" value="TPPII_C_sf"/>
</dbReference>
<dbReference type="Proteomes" id="UP001151518">
    <property type="component" value="Unassembled WGS sequence"/>
</dbReference>
<evidence type="ECO:0000256" key="3">
    <source>
        <dbReference type="ARBA" id="ARBA00022670"/>
    </source>
</evidence>
<dbReference type="GO" id="GO:0006508">
    <property type="term" value="P:proteolysis"/>
    <property type="evidence" value="ECO:0007669"/>
    <property type="project" value="UniProtKB-KW"/>
</dbReference>
<evidence type="ECO:0000256" key="4">
    <source>
        <dbReference type="ARBA" id="ARBA00022801"/>
    </source>
</evidence>
<feature type="region of interest" description="Disordered" evidence="7">
    <location>
        <begin position="1061"/>
        <end position="1084"/>
    </location>
</feature>
<dbReference type="Gene3D" id="2.60.40.3170">
    <property type="match status" value="1"/>
</dbReference>
<dbReference type="PROSITE" id="PS51892">
    <property type="entry name" value="SUBTILASE"/>
    <property type="match status" value="1"/>
</dbReference>
<dbReference type="InterPro" id="IPR015500">
    <property type="entry name" value="Peptidase_S8_subtilisin-rel"/>
</dbReference>
<keyword evidence="4 6" id="KW-0378">Hydrolase</keyword>
<dbReference type="InterPro" id="IPR022229">
    <property type="entry name" value="TPPII_Ig-like-2"/>
</dbReference>
<name>A0A9W8L0T5_9FUNG</name>
<dbReference type="InterPro" id="IPR050131">
    <property type="entry name" value="Peptidase_S8_subtilisin-like"/>
</dbReference>
<organism evidence="12 13">
    <name type="scientific">Coemansia spiralis</name>
    <dbReference type="NCBI Taxonomy" id="417178"/>
    <lineage>
        <taxon>Eukaryota</taxon>
        <taxon>Fungi</taxon>
        <taxon>Fungi incertae sedis</taxon>
        <taxon>Zoopagomycota</taxon>
        <taxon>Kickxellomycotina</taxon>
        <taxon>Kickxellomycetes</taxon>
        <taxon>Kickxellales</taxon>
        <taxon>Kickxellaceae</taxon>
        <taxon>Coemansia</taxon>
    </lineage>
</organism>
<feature type="compositionally biased region" description="Polar residues" evidence="7">
    <location>
        <begin position="1072"/>
        <end position="1081"/>
    </location>
</feature>
<feature type="region of interest" description="Disordered" evidence="7">
    <location>
        <begin position="163"/>
        <end position="184"/>
    </location>
</feature>
<dbReference type="GO" id="GO:0008240">
    <property type="term" value="F:tripeptidyl-peptidase activity"/>
    <property type="evidence" value="ECO:0007669"/>
    <property type="project" value="TreeGrafter"/>
</dbReference>
<dbReference type="Pfam" id="PF12580">
    <property type="entry name" value="TPPII"/>
    <property type="match status" value="1"/>
</dbReference>
<dbReference type="InterPro" id="IPR036852">
    <property type="entry name" value="Peptidase_S8/S53_dom_sf"/>
</dbReference>
<sequence length="1355" mass="147844">MSLQSTPASSLYATAASTPHTQFPTHGLLPRADTQAGEFVRKHPTYDGRGTVVAVLDTGICPGAQGLQLTSDGKRKVLDFIDCTGSGDVAMSDPQKCNSGALELRAVSGRMLRLNPAWSNPSGEWRIGAKHLYDIAPIEVKRVVVTERGDRFRRSAQQLADTVSSQLADAKRKEPSTPISGDDSDAVAELDAQTSVLNSLSSSYADPGPILDCVVFHDGTQWRAAIDTEETGDLSAAPALGAYKSTGDVALLCKRQLLYYTINFYDSGRVLSIVTSVGPHSTHVAGILAANHPDEPQNNGVAPGAQLISLMIGDSRVASMETGVGLTRAVAAIIEHGADLANVSYGEPSATHNAGQWVQMVRNEVVRRHRCIFVSSAGNEGPALSTVGAPGGTVDDVIGVGAYVGYEQIKADYGMYDTVRDTMFTWSSRGPTFDGARGADIYAPGSAVASFPAYTKERLHLLNGTSMSSPNLCGCLALLVSAWKQEFGVDSNAPRISPYRVKNAIFSTAKLFGDELGAGLVQTDAAWQFLKSHNKRRYEDVEYKVSVLEMGNARGIYLRNPEDSACARHLQIKVSPVFPEDARARLECDPDGSHGQQRSQTQFDFEQRVLLVATVSWVRVPEALYLSSQGQMFSARVDATHLEPGHLHVASIDGYDSANVDRGPIFTIPVTVTKPLEVSSGACVRLGSLRFQPTEIVRRFIAVPNGATSARITIHSTNNAVQTSVPAMFYLHCVQISPQERVNTYEIKERVRIGHPSYVAGGNSAEQQYDCSMDVLGGATLEVCIAKFWNQLDSHEVDVTVDFHGIVPAGAQYARAQGDRVNAGIVVNGNNTVVRTDFSANLRQEYNIKPDVSLDTLRIMLNPHSATIAPMESERDIHPAYGVAIKKLVLDYKLETKSDNASFRPRLPALDSKIYESWADSFALAIYDANKRRVAVDISYTRRVTLNKRGDYLIRVQVRHHSTQDLEALKNMPLLIDMQLTNKISLPAYYTLASMFTKSVEDSSITVNTIARGSRLPLFFKTGISGLPAEASPGDVLYGSLSLNKLSASLALEYIVPAKSANNDKTGDAASPTASDNNLTPAQKDRMEIEEAIRKLRIDWIKRAKDDEVREQLVTELLSSANNSESKDEERAAVLSAQLDTLDSARKTQLPWNEGAKMSNERAKQALEIADRIISLTQGQALTARLYENASSEEDKRLKRQSETAKGQLVIALTTRCRALAFLTTQAAGSTASSEASVEFVDVVPGEEGEERTSAYEKAVGNLKRWTSEKQQTDDAWFLMATMPLLIAKQKYGQALQSVLKWLSKAPLLTSNTSERKAMMELRDVLVGKLRWTIWADHFRAMELVENPASYDSVF</sequence>
<accession>A0A9W8L0T5</accession>
<proteinExistence type="inferred from homology"/>
<dbReference type="InterPro" id="IPR048384">
    <property type="entry name" value="TPPII_GBD"/>
</dbReference>
<dbReference type="InterPro" id="IPR048383">
    <property type="entry name" value="TPPII_Ig-like-1"/>
</dbReference>
<dbReference type="PANTHER" id="PTHR43806:SF14">
    <property type="entry name" value="TRIPEPTIDYL-PEPTIDASE 2"/>
    <property type="match status" value="1"/>
</dbReference>
<keyword evidence="5 6" id="KW-0720">Serine protease</keyword>
<evidence type="ECO:0000259" key="10">
    <source>
        <dbReference type="Pfam" id="PF21223"/>
    </source>
</evidence>
<evidence type="ECO:0000313" key="13">
    <source>
        <dbReference type="Proteomes" id="UP001151518"/>
    </source>
</evidence>
<evidence type="ECO:0000313" key="12">
    <source>
        <dbReference type="EMBL" id="KAJ2680122.1"/>
    </source>
</evidence>
<evidence type="ECO:0000256" key="7">
    <source>
        <dbReference type="SAM" id="MobiDB-lite"/>
    </source>
</evidence>
<comment type="similarity">
    <text evidence="1 6">Belongs to the peptidase S8 family.</text>
</comment>
<evidence type="ECO:0000259" key="9">
    <source>
        <dbReference type="Pfam" id="PF12580"/>
    </source>
</evidence>
<evidence type="ECO:0008006" key="14">
    <source>
        <dbReference type="Google" id="ProtNLM"/>
    </source>
</evidence>
<comment type="caution">
    <text evidence="12">The sequence shown here is derived from an EMBL/GenBank/DDBJ whole genome shotgun (WGS) entry which is preliminary data.</text>
</comment>
<evidence type="ECO:0000256" key="6">
    <source>
        <dbReference type="PROSITE-ProRule" id="PRU01240"/>
    </source>
</evidence>
<feature type="domain" description="Peptidase S8/S53" evidence="8">
    <location>
        <begin position="48"/>
        <end position="511"/>
    </location>
</feature>
<dbReference type="PANTHER" id="PTHR43806">
    <property type="entry name" value="PEPTIDASE S8"/>
    <property type="match status" value="1"/>
</dbReference>
<feature type="domain" description="Tripeptidyl-peptidase II first Ig-like" evidence="10">
    <location>
        <begin position="542"/>
        <end position="672"/>
    </location>
</feature>
<reference evidence="12" key="1">
    <citation type="submission" date="2022-07" db="EMBL/GenBank/DDBJ databases">
        <title>Phylogenomic reconstructions and comparative analyses of Kickxellomycotina fungi.</title>
        <authorList>
            <person name="Reynolds N.K."/>
            <person name="Stajich J.E."/>
            <person name="Barry K."/>
            <person name="Grigoriev I.V."/>
            <person name="Crous P."/>
            <person name="Smith M.E."/>
        </authorList>
    </citation>
    <scope>NUCLEOTIDE SEQUENCE</scope>
    <source>
        <strain evidence="12">NRRL 3115</strain>
    </source>
</reference>
<dbReference type="InterPro" id="IPR046940">
    <property type="entry name" value="TPPII_Ig-like_sf"/>
</dbReference>
<feature type="active site" description="Charge relay system" evidence="6">
    <location>
        <position position="57"/>
    </location>
</feature>
<dbReference type="Pfam" id="PF21223">
    <property type="entry name" value="TPPII_Ig-like-1"/>
    <property type="match status" value="1"/>
</dbReference>
<evidence type="ECO:0000259" key="8">
    <source>
        <dbReference type="Pfam" id="PF00082"/>
    </source>
</evidence>
<dbReference type="GO" id="GO:0005829">
    <property type="term" value="C:cytosol"/>
    <property type="evidence" value="ECO:0007669"/>
    <property type="project" value="TreeGrafter"/>
</dbReference>
<keyword evidence="2" id="KW-0031">Aminopeptidase</keyword>
<gene>
    <name evidence="12" type="ORF">GGI25_001013</name>
</gene>
<feature type="active site" description="Charge relay system" evidence="6">
    <location>
        <position position="280"/>
    </location>
</feature>
<feature type="domain" description="Tripeptidyl-peptidase II galactose-binding" evidence="11">
    <location>
        <begin position="691"/>
        <end position="792"/>
    </location>
</feature>
<evidence type="ECO:0000259" key="11">
    <source>
        <dbReference type="Pfam" id="PF21316"/>
    </source>
</evidence>
<dbReference type="Pfam" id="PF00082">
    <property type="entry name" value="Peptidase_S8"/>
    <property type="match status" value="1"/>
</dbReference>
<dbReference type="GO" id="GO:0004177">
    <property type="term" value="F:aminopeptidase activity"/>
    <property type="evidence" value="ECO:0007669"/>
    <property type="project" value="UniProtKB-KW"/>
</dbReference>
<dbReference type="PRINTS" id="PR00723">
    <property type="entry name" value="SUBTILISIN"/>
</dbReference>
<dbReference type="OrthoDB" id="10256524at2759"/>
<evidence type="ECO:0000256" key="1">
    <source>
        <dbReference type="ARBA" id="ARBA00011073"/>
    </source>
</evidence>
<dbReference type="SUPFAM" id="SSF52743">
    <property type="entry name" value="Subtilisin-like"/>
    <property type="match status" value="1"/>
</dbReference>
<dbReference type="InterPro" id="IPR000209">
    <property type="entry name" value="Peptidase_S8/S53_dom"/>
</dbReference>